<dbReference type="AlphaFoldDB" id="A0A9D5A9M1"/>
<dbReference type="SUPFAM" id="SSF52833">
    <property type="entry name" value="Thioredoxin-like"/>
    <property type="match status" value="1"/>
</dbReference>
<dbReference type="Proteomes" id="UP001058974">
    <property type="component" value="Chromosome 6"/>
</dbReference>
<keyword evidence="3" id="KW-0472">Membrane</keyword>
<keyword evidence="5" id="KW-1185">Reference proteome</keyword>
<evidence type="ECO:0000256" key="3">
    <source>
        <dbReference type="SAM" id="Phobius"/>
    </source>
</evidence>
<dbReference type="GO" id="GO:0006457">
    <property type="term" value="P:protein folding"/>
    <property type="evidence" value="ECO:0007669"/>
    <property type="project" value="TreeGrafter"/>
</dbReference>
<comment type="similarity">
    <text evidence="1">Belongs to the protein disulfide isomerase family.</text>
</comment>
<proteinExistence type="inferred from homology"/>
<name>A0A9D5A9M1_PEA</name>
<dbReference type="Gramene" id="Psat06G0507900-T3">
    <property type="protein sequence ID" value="KAI5399996.1"/>
    <property type="gene ID" value="KIW84_065079"/>
</dbReference>
<keyword evidence="3" id="KW-1133">Transmembrane helix</keyword>
<feature type="compositionally biased region" description="Basic and acidic residues" evidence="2">
    <location>
        <begin position="205"/>
        <end position="217"/>
    </location>
</feature>
<keyword evidence="3" id="KW-0812">Transmembrane</keyword>
<evidence type="ECO:0000256" key="1">
    <source>
        <dbReference type="ARBA" id="ARBA00006347"/>
    </source>
</evidence>
<dbReference type="PANTHER" id="PTHR18929">
    <property type="entry name" value="PROTEIN DISULFIDE ISOMERASE"/>
    <property type="match status" value="1"/>
</dbReference>
<gene>
    <name evidence="4" type="ORF">KIW84_065079</name>
</gene>
<sequence>MFFFLHKADEFLEDFVKQNLIPLVVPVSYETLKLIKADGRKIVLTIVEDENEERSKELVKLLRGAASANRDLIFGYVGVKQLDEFADKFDTSSKLPKMVIWDKEDDYLSVVGSENIEEEDQGTQITKFLEGYREGRTVKKRLSGPTLTQYLQRSFDIRMVYIVVFMIAVLMLIQTLGKGGDSGEYQRVANQDKVNQPSSSTTEGEEIKEYKEGDKED</sequence>
<dbReference type="EMBL" id="JAMSHJ010000006">
    <property type="protein sequence ID" value="KAI5399996.1"/>
    <property type="molecule type" value="Genomic_DNA"/>
</dbReference>
<accession>A0A9D5A9M1</accession>
<organism evidence="4 5">
    <name type="scientific">Pisum sativum</name>
    <name type="common">Garden pea</name>
    <name type="synonym">Lathyrus oleraceus</name>
    <dbReference type="NCBI Taxonomy" id="3888"/>
    <lineage>
        <taxon>Eukaryota</taxon>
        <taxon>Viridiplantae</taxon>
        <taxon>Streptophyta</taxon>
        <taxon>Embryophyta</taxon>
        <taxon>Tracheophyta</taxon>
        <taxon>Spermatophyta</taxon>
        <taxon>Magnoliopsida</taxon>
        <taxon>eudicotyledons</taxon>
        <taxon>Gunneridae</taxon>
        <taxon>Pentapetalae</taxon>
        <taxon>rosids</taxon>
        <taxon>fabids</taxon>
        <taxon>Fabales</taxon>
        <taxon>Fabaceae</taxon>
        <taxon>Papilionoideae</taxon>
        <taxon>50 kb inversion clade</taxon>
        <taxon>NPAAA clade</taxon>
        <taxon>Hologalegina</taxon>
        <taxon>IRL clade</taxon>
        <taxon>Fabeae</taxon>
        <taxon>Lathyrus</taxon>
    </lineage>
</organism>
<reference evidence="4 5" key="1">
    <citation type="journal article" date="2022" name="Nat. Genet.">
        <title>Improved pea reference genome and pan-genome highlight genomic features and evolutionary characteristics.</title>
        <authorList>
            <person name="Yang T."/>
            <person name="Liu R."/>
            <person name="Luo Y."/>
            <person name="Hu S."/>
            <person name="Wang D."/>
            <person name="Wang C."/>
            <person name="Pandey M.K."/>
            <person name="Ge S."/>
            <person name="Xu Q."/>
            <person name="Li N."/>
            <person name="Li G."/>
            <person name="Huang Y."/>
            <person name="Saxena R.K."/>
            <person name="Ji Y."/>
            <person name="Li M."/>
            <person name="Yan X."/>
            <person name="He Y."/>
            <person name="Liu Y."/>
            <person name="Wang X."/>
            <person name="Xiang C."/>
            <person name="Varshney R.K."/>
            <person name="Ding H."/>
            <person name="Gao S."/>
            <person name="Zong X."/>
        </authorList>
    </citation>
    <scope>NUCLEOTIDE SEQUENCE [LARGE SCALE GENOMIC DNA]</scope>
    <source>
        <strain evidence="4 5">cv. Zhongwan 6</strain>
    </source>
</reference>
<dbReference type="Gene3D" id="3.40.30.10">
    <property type="entry name" value="Glutaredoxin"/>
    <property type="match status" value="1"/>
</dbReference>
<comment type="caution">
    <text evidence="4">The sequence shown here is derived from an EMBL/GenBank/DDBJ whole genome shotgun (WGS) entry which is preliminary data.</text>
</comment>
<evidence type="ECO:0000313" key="5">
    <source>
        <dbReference type="Proteomes" id="UP001058974"/>
    </source>
</evidence>
<dbReference type="GO" id="GO:0003756">
    <property type="term" value="F:protein disulfide isomerase activity"/>
    <property type="evidence" value="ECO:0007669"/>
    <property type="project" value="TreeGrafter"/>
</dbReference>
<dbReference type="GO" id="GO:0005783">
    <property type="term" value="C:endoplasmic reticulum"/>
    <property type="evidence" value="ECO:0007669"/>
    <property type="project" value="TreeGrafter"/>
</dbReference>
<evidence type="ECO:0000256" key="2">
    <source>
        <dbReference type="SAM" id="MobiDB-lite"/>
    </source>
</evidence>
<dbReference type="InterPro" id="IPR036249">
    <property type="entry name" value="Thioredoxin-like_sf"/>
</dbReference>
<evidence type="ECO:0000313" key="4">
    <source>
        <dbReference type="EMBL" id="KAI5399996.1"/>
    </source>
</evidence>
<dbReference type="GO" id="GO:0034976">
    <property type="term" value="P:response to endoplasmic reticulum stress"/>
    <property type="evidence" value="ECO:0007669"/>
    <property type="project" value="TreeGrafter"/>
</dbReference>
<feature type="transmembrane region" description="Helical" evidence="3">
    <location>
        <begin position="159"/>
        <end position="177"/>
    </location>
</feature>
<feature type="region of interest" description="Disordered" evidence="2">
    <location>
        <begin position="184"/>
        <end position="217"/>
    </location>
</feature>
<dbReference type="Pfam" id="PF13848">
    <property type="entry name" value="Thioredoxin_6"/>
    <property type="match status" value="1"/>
</dbReference>
<dbReference type="PANTHER" id="PTHR18929:SF218">
    <property type="entry name" value="PROTEIN DISULFIDE-ISOMERASE 5-2"/>
    <property type="match status" value="1"/>
</dbReference>
<feature type="compositionally biased region" description="Polar residues" evidence="2">
    <location>
        <begin position="188"/>
        <end position="202"/>
    </location>
</feature>
<protein>
    <submittedName>
        <fullName evidence="4">Protein disulfide-isomerase 5-2, variant 3</fullName>
    </submittedName>
</protein>